<dbReference type="SUPFAM" id="SSF48452">
    <property type="entry name" value="TPR-like"/>
    <property type="match status" value="1"/>
</dbReference>
<keyword evidence="2" id="KW-1185">Reference proteome</keyword>
<dbReference type="AlphaFoldDB" id="A0A1S8MB20"/>
<dbReference type="PROSITE" id="PS50005">
    <property type="entry name" value="TPR"/>
    <property type="match status" value="1"/>
</dbReference>
<dbReference type="Gene3D" id="1.25.40.10">
    <property type="entry name" value="Tetratricopeptide repeat domain"/>
    <property type="match status" value="1"/>
</dbReference>
<gene>
    <name evidence="1" type="ORF">CROST_017580</name>
</gene>
<dbReference type="InterPro" id="IPR019734">
    <property type="entry name" value="TPR_rpt"/>
</dbReference>
<dbReference type="STRING" id="84029.CROST_33690"/>
<sequence length="80" mass="9458">MFNKAITLLHMGRYMQSLYTSLELYKINSKDIENILNIGECYYRLGNLSCAENRFKEVLKDDPLNSMANKFLKKIRFKSK</sequence>
<name>A0A1S8MB20_9CLOT</name>
<evidence type="ECO:0000313" key="2">
    <source>
        <dbReference type="Proteomes" id="UP000190951"/>
    </source>
</evidence>
<organism evidence="1 2">
    <name type="scientific">Clostridium felsineum</name>
    <dbReference type="NCBI Taxonomy" id="36839"/>
    <lineage>
        <taxon>Bacteria</taxon>
        <taxon>Bacillati</taxon>
        <taxon>Bacillota</taxon>
        <taxon>Clostridia</taxon>
        <taxon>Eubacteriales</taxon>
        <taxon>Clostridiaceae</taxon>
        <taxon>Clostridium</taxon>
    </lineage>
</organism>
<dbReference type="RefSeq" id="WP_077833362.1">
    <property type="nucleotide sequence ID" value="NZ_CP096983.1"/>
</dbReference>
<accession>A0A1S8MB20</accession>
<protein>
    <submittedName>
        <fullName evidence="1">Uncharacterized protein</fullName>
    </submittedName>
</protein>
<dbReference type="Proteomes" id="UP000190951">
    <property type="component" value="Chromosome"/>
</dbReference>
<proteinExistence type="predicted"/>
<dbReference type="KEGG" id="crw:CROST_017580"/>
<dbReference type="InterPro" id="IPR011990">
    <property type="entry name" value="TPR-like_helical_dom_sf"/>
</dbReference>
<dbReference type="EMBL" id="CP096983">
    <property type="protein sequence ID" value="URZ11042.1"/>
    <property type="molecule type" value="Genomic_DNA"/>
</dbReference>
<evidence type="ECO:0000313" key="1">
    <source>
        <dbReference type="EMBL" id="URZ11042.1"/>
    </source>
</evidence>
<reference evidence="1 2" key="1">
    <citation type="submission" date="2022-04" db="EMBL/GenBank/DDBJ databases">
        <title>Genome sequence of C. roseum typestrain.</title>
        <authorList>
            <person name="Poehlein A."/>
            <person name="Schoch T."/>
            <person name="Duerre P."/>
            <person name="Daniel R."/>
        </authorList>
    </citation>
    <scope>NUCLEOTIDE SEQUENCE [LARGE SCALE GENOMIC DNA]</scope>
    <source>
        <strain evidence="1 2">DSM 7320</strain>
    </source>
</reference>